<evidence type="ECO:0000313" key="2">
    <source>
        <dbReference type="Proteomes" id="UP000756132"/>
    </source>
</evidence>
<name>A0A9Q8PDE9_PASFU</name>
<dbReference type="AlphaFoldDB" id="A0A9Q8PDE9"/>
<accession>A0A9Q8PDE9</accession>
<dbReference type="EMBL" id="CP090169">
    <property type="protein sequence ID" value="UJO20419.1"/>
    <property type="molecule type" value="Genomic_DNA"/>
</dbReference>
<dbReference type="Proteomes" id="UP000756132">
    <property type="component" value="Chromosome 7"/>
</dbReference>
<protein>
    <submittedName>
        <fullName evidence="1">Uncharacterized protein</fullName>
    </submittedName>
</protein>
<gene>
    <name evidence="1" type="ORF">CLAFUR5_09997</name>
</gene>
<keyword evidence="2" id="KW-1185">Reference proteome</keyword>
<dbReference type="KEGG" id="ffu:CLAFUR5_09997"/>
<reference evidence="1" key="1">
    <citation type="submission" date="2021-12" db="EMBL/GenBank/DDBJ databases">
        <authorList>
            <person name="Zaccaron A."/>
            <person name="Stergiopoulos I."/>
        </authorList>
    </citation>
    <scope>NUCLEOTIDE SEQUENCE</scope>
    <source>
        <strain evidence="1">Race5_Kim</strain>
    </source>
</reference>
<dbReference type="RefSeq" id="XP_047764785.1">
    <property type="nucleotide sequence ID" value="XM_047909145.1"/>
</dbReference>
<proteinExistence type="predicted"/>
<evidence type="ECO:0000313" key="1">
    <source>
        <dbReference type="EMBL" id="UJO20419.1"/>
    </source>
</evidence>
<organism evidence="1 2">
    <name type="scientific">Passalora fulva</name>
    <name type="common">Tomato leaf mold</name>
    <name type="synonym">Cladosporium fulvum</name>
    <dbReference type="NCBI Taxonomy" id="5499"/>
    <lineage>
        <taxon>Eukaryota</taxon>
        <taxon>Fungi</taxon>
        <taxon>Dikarya</taxon>
        <taxon>Ascomycota</taxon>
        <taxon>Pezizomycotina</taxon>
        <taxon>Dothideomycetes</taxon>
        <taxon>Dothideomycetidae</taxon>
        <taxon>Mycosphaerellales</taxon>
        <taxon>Mycosphaerellaceae</taxon>
        <taxon>Fulvia</taxon>
    </lineage>
</organism>
<sequence>MALPQPRRLYTPSGLELPGQLRTERRKSIPVPLNFTTMEDAIARWEQALQATTSNRQRVREALRVAVNVHAKICEEIGPLARRERVMMKLRMKKDADRPLHILHLEVARKDLSRLTTEQHLVETQVSAVIRGFYAFTTKSFSHFDRQDTTALDPQTRLEYDLDLARLRLNITNILCTYDFSERTYTGDSARLMGCIWEAERGVSKRSKFAYEAQKAVQHAETELAAAEGRYIKAFDVQRDAVENLAGAMSAANAGRKAQLTHLHAEAVRRWVALCKSLFTDYPNLETFPKPPPYHTCQSRTCEAQKTHRALGCESGGGDVGEG</sequence>
<dbReference type="GeneID" id="71989875"/>
<reference evidence="1" key="2">
    <citation type="journal article" date="2022" name="Microb. Genom.">
        <title>A chromosome-scale genome assembly of the tomato pathogen Cladosporium fulvum reveals a compartmentalized genome architecture and the presence of a dispensable chromosome.</title>
        <authorList>
            <person name="Zaccaron A.Z."/>
            <person name="Chen L.H."/>
            <person name="Samaras A."/>
            <person name="Stergiopoulos I."/>
        </authorList>
    </citation>
    <scope>NUCLEOTIDE SEQUENCE</scope>
    <source>
        <strain evidence="1">Race5_Kim</strain>
    </source>
</reference>